<reference evidence="1" key="1">
    <citation type="journal article" date="2014" name="Int. J. Syst. Evol. Microbiol.">
        <title>Complete genome sequence of Corynebacterium casei LMG S-19264T (=DSM 44701T), isolated from a smear-ripened cheese.</title>
        <authorList>
            <consortium name="US DOE Joint Genome Institute (JGI-PGF)"/>
            <person name="Walter F."/>
            <person name="Albersmeier A."/>
            <person name="Kalinowski J."/>
            <person name="Ruckert C."/>
        </authorList>
    </citation>
    <scope>NUCLEOTIDE SEQUENCE</scope>
    <source>
        <strain evidence="1">JCM 5016</strain>
    </source>
</reference>
<proteinExistence type="predicted"/>
<evidence type="ECO:0000313" key="2">
    <source>
        <dbReference type="Proteomes" id="UP000623010"/>
    </source>
</evidence>
<dbReference type="AlphaFoldDB" id="A0A918VK87"/>
<keyword evidence="2" id="KW-1185">Reference proteome</keyword>
<protein>
    <submittedName>
        <fullName evidence="1">Uncharacterized protein</fullName>
    </submittedName>
</protein>
<evidence type="ECO:0000313" key="1">
    <source>
        <dbReference type="EMBL" id="GHA08221.1"/>
    </source>
</evidence>
<name>A0A918VK87_9ACTN</name>
<gene>
    <name evidence="1" type="ORF">GCM10010389_54170</name>
</gene>
<reference evidence="1" key="2">
    <citation type="submission" date="2020-09" db="EMBL/GenBank/DDBJ databases">
        <authorList>
            <person name="Sun Q."/>
            <person name="Ohkuma M."/>
        </authorList>
    </citation>
    <scope>NUCLEOTIDE SEQUENCE</scope>
    <source>
        <strain evidence="1">JCM 5016</strain>
    </source>
</reference>
<comment type="caution">
    <text evidence="1">The sequence shown here is derived from an EMBL/GenBank/DDBJ whole genome shotgun (WGS) entry which is preliminary data.</text>
</comment>
<dbReference type="RefSeq" id="WP_190060104.1">
    <property type="nucleotide sequence ID" value="NZ_BMWH01000028.1"/>
</dbReference>
<organism evidence="1 2">
    <name type="scientific">Streptomyces echinoruber</name>
    <dbReference type="NCBI Taxonomy" id="68898"/>
    <lineage>
        <taxon>Bacteria</taxon>
        <taxon>Bacillati</taxon>
        <taxon>Actinomycetota</taxon>
        <taxon>Actinomycetes</taxon>
        <taxon>Kitasatosporales</taxon>
        <taxon>Streptomycetaceae</taxon>
        <taxon>Streptomyces</taxon>
    </lineage>
</organism>
<accession>A0A918VK87</accession>
<dbReference type="EMBL" id="BMWH01000028">
    <property type="protein sequence ID" value="GHA08221.1"/>
    <property type="molecule type" value="Genomic_DNA"/>
</dbReference>
<dbReference type="Proteomes" id="UP000623010">
    <property type="component" value="Unassembled WGS sequence"/>
</dbReference>
<sequence length="122" mass="13218">MDQNEVVLRAIGILTEAQNMFAALNEDPDADYELSPAFATLINEVLPTVLVPEDASPREAAETAAQAVAASALQLVHAFAFLFSELADVHDAGHSEIKSADLLQDLALRFSHPQQDEDEDED</sequence>